<dbReference type="InterPro" id="IPR023058">
    <property type="entry name" value="PPIase_PpiC_CS"/>
</dbReference>
<dbReference type="Pfam" id="PF13624">
    <property type="entry name" value="SurA_N_3"/>
    <property type="match status" value="1"/>
</dbReference>
<protein>
    <recommendedName>
        <fullName evidence="2">peptidylprolyl isomerase</fullName>
        <ecNumber evidence="2">5.2.1.8</ecNumber>
    </recommendedName>
</protein>
<dbReference type="SUPFAM" id="SSF109998">
    <property type="entry name" value="Triger factor/SurA peptide-binding domain-like"/>
    <property type="match status" value="1"/>
</dbReference>
<dbReference type="PROSITE" id="PS01096">
    <property type="entry name" value="PPIC_PPIASE_1"/>
    <property type="match status" value="1"/>
</dbReference>
<dbReference type="PANTHER" id="PTHR47245">
    <property type="entry name" value="PEPTIDYLPROLYL ISOMERASE"/>
    <property type="match status" value="1"/>
</dbReference>
<evidence type="ECO:0000256" key="2">
    <source>
        <dbReference type="ARBA" id="ARBA00013194"/>
    </source>
</evidence>
<dbReference type="InterPro" id="IPR050245">
    <property type="entry name" value="PrsA_foldase"/>
</dbReference>
<reference evidence="10" key="1">
    <citation type="submission" date="2012-11" db="EMBL/GenBank/DDBJ databases">
        <title>Dependencies among metagenomic species, viruses, plasmids and units of genetic variation.</title>
        <authorList>
            <person name="Nielsen H.B."/>
            <person name="Almeida M."/>
            <person name="Juncker A.S."/>
            <person name="Rasmussen S."/>
            <person name="Li J."/>
            <person name="Sunagawa S."/>
            <person name="Plichta D."/>
            <person name="Gautier L."/>
            <person name="Le Chatelier E."/>
            <person name="Peletier E."/>
            <person name="Bonde I."/>
            <person name="Nielsen T."/>
            <person name="Manichanh C."/>
            <person name="Arumugam M."/>
            <person name="Batto J."/>
            <person name="Santos M.B.Q.D."/>
            <person name="Blom N."/>
            <person name="Borruel N."/>
            <person name="Burgdorf K.S."/>
            <person name="Boumezbeur F."/>
            <person name="Casellas F."/>
            <person name="Dore J."/>
            <person name="Guarner F."/>
            <person name="Hansen T."/>
            <person name="Hildebrand F."/>
            <person name="Kaas R.S."/>
            <person name="Kennedy S."/>
            <person name="Kristiansen K."/>
            <person name="Kultima J.R."/>
            <person name="Leonard P."/>
            <person name="Levenez F."/>
            <person name="Lund O."/>
            <person name="Moumen B."/>
            <person name="Le Paslier D."/>
            <person name="Pons N."/>
            <person name="Pedersen O."/>
            <person name="Prifti E."/>
            <person name="Qin J."/>
            <person name="Raes J."/>
            <person name="Tap J."/>
            <person name="Tims S."/>
            <person name="Ussery D.W."/>
            <person name="Yamada T."/>
            <person name="MetaHit consortium"/>
            <person name="Renault P."/>
            <person name="Sicheritz-Ponten T."/>
            <person name="Bork P."/>
            <person name="Wang J."/>
            <person name="Brunak S."/>
            <person name="Ehrlich S.D."/>
        </authorList>
    </citation>
    <scope>NUCLEOTIDE SEQUENCE [LARGE SCALE GENOMIC DNA]</scope>
</reference>
<evidence type="ECO:0000256" key="6">
    <source>
        <dbReference type="PROSITE-ProRule" id="PRU00278"/>
    </source>
</evidence>
<dbReference type="Proteomes" id="UP000017980">
    <property type="component" value="Unassembled WGS sequence"/>
</dbReference>
<sequence>MFKKKKNENNKTQNINDKIKEQKNVLMDEGEKKERKIMKRIALVCALVAVVGGSFYGGMSYGRLLPASHRYYSNSQVYATVGDTDITGKDIKSVMEPIFYSNGLQKLTDSQISTYESTMLEYLVNIEVLYKEAKDSNVEVTDDQVNENYETTISNINSQYNLSEEEYFKKFNLTEEKLKQRIKKELMGAKYLEEYSNVSEDEARNYFEKNKNDYKQIRASHILISNYDSNNKEVSDKKKAENKKTAEEVLKLALDGEDFATLAKEYSDDSSASKGGDLGYFTQDEMVSAFSKAAFSLKTGEIYNKVVETSSGYHIIKKTGEKDQDFDDVKDDLIKTLESTKQNTLMQDLYTKYDVQIKNQ</sequence>
<evidence type="ECO:0000313" key="11">
    <source>
        <dbReference type="Proteomes" id="UP000017980"/>
    </source>
</evidence>
<dbReference type="InterPro" id="IPR000297">
    <property type="entry name" value="PPIase_PpiC"/>
</dbReference>
<keyword evidence="8" id="KW-0472">Membrane</keyword>
<comment type="catalytic activity">
    <reaction evidence="1">
        <text>[protein]-peptidylproline (omega=180) = [protein]-peptidylproline (omega=0)</text>
        <dbReference type="Rhea" id="RHEA:16237"/>
        <dbReference type="Rhea" id="RHEA-COMP:10747"/>
        <dbReference type="Rhea" id="RHEA-COMP:10748"/>
        <dbReference type="ChEBI" id="CHEBI:83833"/>
        <dbReference type="ChEBI" id="CHEBI:83834"/>
        <dbReference type="EC" id="5.2.1.8"/>
    </reaction>
</comment>
<dbReference type="GO" id="GO:0003755">
    <property type="term" value="F:peptidyl-prolyl cis-trans isomerase activity"/>
    <property type="evidence" value="ECO:0007669"/>
    <property type="project" value="UniProtKB-KW"/>
</dbReference>
<accession>R5X8E3</accession>
<evidence type="ECO:0000256" key="8">
    <source>
        <dbReference type="SAM" id="Phobius"/>
    </source>
</evidence>
<dbReference type="InterPro" id="IPR046357">
    <property type="entry name" value="PPIase_dom_sf"/>
</dbReference>
<dbReference type="PROSITE" id="PS50198">
    <property type="entry name" value="PPIC_PPIASE_2"/>
    <property type="match status" value="1"/>
</dbReference>
<dbReference type="EC" id="5.2.1.8" evidence="2"/>
<evidence type="ECO:0000256" key="1">
    <source>
        <dbReference type="ARBA" id="ARBA00000971"/>
    </source>
</evidence>
<feature type="coiled-coil region" evidence="7">
    <location>
        <begin position="2"/>
        <end position="36"/>
    </location>
</feature>
<evidence type="ECO:0000256" key="3">
    <source>
        <dbReference type="ARBA" id="ARBA00022729"/>
    </source>
</evidence>
<dbReference type="InterPro" id="IPR027304">
    <property type="entry name" value="Trigger_fact/SurA_dom_sf"/>
</dbReference>
<keyword evidence="8" id="KW-0812">Transmembrane</keyword>
<evidence type="ECO:0000256" key="4">
    <source>
        <dbReference type="ARBA" id="ARBA00023110"/>
    </source>
</evidence>
<evidence type="ECO:0000259" key="9">
    <source>
        <dbReference type="PROSITE" id="PS50198"/>
    </source>
</evidence>
<dbReference type="RefSeq" id="WP_022072248.1">
    <property type="nucleotide sequence ID" value="NZ_HF999328.1"/>
</dbReference>
<dbReference type="SUPFAM" id="SSF54534">
    <property type="entry name" value="FKBP-like"/>
    <property type="match status" value="1"/>
</dbReference>
<proteinExistence type="predicted"/>
<keyword evidence="3" id="KW-0732">Signal</keyword>
<organism evidence="10 11">
    <name type="scientific">Intestinibacter bartlettii CAG:1329</name>
    <dbReference type="NCBI Taxonomy" id="1263063"/>
    <lineage>
        <taxon>Bacteria</taxon>
        <taxon>Bacillati</taxon>
        <taxon>Bacillota</taxon>
        <taxon>Clostridia</taxon>
        <taxon>Peptostreptococcales</taxon>
        <taxon>Peptostreptococcaceae</taxon>
        <taxon>Intestinibacter</taxon>
    </lineage>
</organism>
<feature type="domain" description="PpiC" evidence="9">
    <location>
        <begin position="214"/>
        <end position="320"/>
    </location>
</feature>
<dbReference type="AlphaFoldDB" id="R5X8E3"/>
<dbReference type="EMBL" id="CBBD010000049">
    <property type="protein sequence ID" value="CDA11070.1"/>
    <property type="molecule type" value="Genomic_DNA"/>
</dbReference>
<keyword evidence="7" id="KW-0175">Coiled coil</keyword>
<comment type="caution">
    <text evidence="10">The sequence shown here is derived from an EMBL/GenBank/DDBJ whole genome shotgun (WGS) entry which is preliminary data.</text>
</comment>
<evidence type="ECO:0000256" key="5">
    <source>
        <dbReference type="ARBA" id="ARBA00023235"/>
    </source>
</evidence>
<dbReference type="Gene3D" id="1.10.4030.10">
    <property type="entry name" value="Porin chaperone SurA, peptide-binding domain"/>
    <property type="match status" value="1"/>
</dbReference>
<evidence type="ECO:0000256" key="7">
    <source>
        <dbReference type="SAM" id="Coils"/>
    </source>
</evidence>
<feature type="transmembrane region" description="Helical" evidence="8">
    <location>
        <begin position="41"/>
        <end position="59"/>
    </location>
</feature>
<dbReference type="Pfam" id="PF13616">
    <property type="entry name" value="Rotamase_3"/>
    <property type="match status" value="1"/>
</dbReference>
<dbReference type="PANTHER" id="PTHR47245:SF1">
    <property type="entry name" value="FOLDASE PROTEIN PRSA"/>
    <property type="match status" value="1"/>
</dbReference>
<name>R5X8E3_9FIRM</name>
<keyword evidence="8" id="KW-1133">Transmembrane helix</keyword>
<evidence type="ECO:0000313" key="10">
    <source>
        <dbReference type="EMBL" id="CDA11070.1"/>
    </source>
</evidence>
<gene>
    <name evidence="10" type="ORF">BN488_02097</name>
</gene>
<keyword evidence="5 6" id="KW-0413">Isomerase</keyword>
<dbReference type="Gene3D" id="3.10.50.40">
    <property type="match status" value="1"/>
</dbReference>
<keyword evidence="4 6" id="KW-0697">Rotamase</keyword>